<dbReference type="GO" id="GO:0005634">
    <property type="term" value="C:nucleus"/>
    <property type="evidence" value="ECO:0007669"/>
    <property type="project" value="UniProtKB-ARBA"/>
</dbReference>
<accession>A0A9P4NYU1</accession>
<dbReference type="GO" id="GO:0008270">
    <property type="term" value="F:zinc ion binding"/>
    <property type="evidence" value="ECO:0007669"/>
    <property type="project" value="UniProtKB-KW"/>
</dbReference>
<dbReference type="CDD" id="cd21437">
    <property type="entry name" value="zf-HIT_ZNHIT1_like"/>
    <property type="match status" value="1"/>
</dbReference>
<sequence length="258" mass="28183">MPTIEVLQTAASAPAPGWAYVLDRHIDPSKTAINPSGSRSTKRIRTATHLPTPSDDNELSRREQLAIERRLADLQRDGSGKDIEIPKQWRVGHNAKLATNVRRALGSEKTFAHHVEDEEAARALRLSEGSSARSAAAVAARRAEKAAAKSYHPESINTIDVDMDADKDEDDDNPLLQSEVIAPPTAEEIEALLSAPALSWTEARVGPPLPPSKGGPPQRHFCEICGYWGQVRCLKCGSRVCALECKNAHDQDCKQRFA</sequence>
<evidence type="ECO:0000256" key="4">
    <source>
        <dbReference type="SAM" id="MobiDB-lite"/>
    </source>
</evidence>
<dbReference type="EMBL" id="MU007019">
    <property type="protein sequence ID" value="KAF2433858.1"/>
    <property type="molecule type" value="Genomic_DNA"/>
</dbReference>
<dbReference type="InterPro" id="IPR007529">
    <property type="entry name" value="Znf_HIT"/>
</dbReference>
<evidence type="ECO:0000313" key="6">
    <source>
        <dbReference type="EMBL" id="KAF2433858.1"/>
    </source>
</evidence>
<dbReference type="Proteomes" id="UP000800235">
    <property type="component" value="Unassembled WGS sequence"/>
</dbReference>
<evidence type="ECO:0000313" key="7">
    <source>
        <dbReference type="Proteomes" id="UP000800235"/>
    </source>
</evidence>
<reference evidence="6" key="1">
    <citation type="journal article" date="2020" name="Stud. Mycol.">
        <title>101 Dothideomycetes genomes: a test case for predicting lifestyles and emergence of pathogens.</title>
        <authorList>
            <person name="Haridas S."/>
            <person name="Albert R."/>
            <person name="Binder M."/>
            <person name="Bloem J."/>
            <person name="Labutti K."/>
            <person name="Salamov A."/>
            <person name="Andreopoulos B."/>
            <person name="Baker S."/>
            <person name="Barry K."/>
            <person name="Bills G."/>
            <person name="Bluhm B."/>
            <person name="Cannon C."/>
            <person name="Castanera R."/>
            <person name="Culley D."/>
            <person name="Daum C."/>
            <person name="Ezra D."/>
            <person name="Gonzalez J."/>
            <person name="Henrissat B."/>
            <person name="Kuo A."/>
            <person name="Liang C."/>
            <person name="Lipzen A."/>
            <person name="Lutzoni F."/>
            <person name="Magnuson J."/>
            <person name="Mondo S."/>
            <person name="Nolan M."/>
            <person name="Ohm R."/>
            <person name="Pangilinan J."/>
            <person name="Park H.-J."/>
            <person name="Ramirez L."/>
            <person name="Alfaro M."/>
            <person name="Sun H."/>
            <person name="Tritt A."/>
            <person name="Yoshinaga Y."/>
            <person name="Zwiers L.-H."/>
            <person name="Turgeon B."/>
            <person name="Goodwin S."/>
            <person name="Spatafora J."/>
            <person name="Crous P."/>
            <person name="Grigoriev I."/>
        </authorList>
    </citation>
    <scope>NUCLEOTIDE SEQUENCE</scope>
    <source>
        <strain evidence="6">CBS 130266</strain>
    </source>
</reference>
<keyword evidence="2" id="KW-0863">Zinc-finger</keyword>
<keyword evidence="1" id="KW-0479">Metal-binding</keyword>
<comment type="caution">
    <text evidence="6">The sequence shown here is derived from an EMBL/GenBank/DDBJ whole genome shotgun (WGS) entry which is preliminary data.</text>
</comment>
<feature type="domain" description="HIT-type" evidence="5">
    <location>
        <begin position="218"/>
        <end position="246"/>
    </location>
</feature>
<protein>
    <recommendedName>
        <fullName evidence="5">HIT-type domain-containing protein</fullName>
    </recommendedName>
</protein>
<dbReference type="PANTHER" id="PTHR13093">
    <property type="entry name" value="ZINC FINGER HIT DOMAIN CONTAINING PROTEIN 1"/>
    <property type="match status" value="1"/>
</dbReference>
<evidence type="ECO:0000259" key="5">
    <source>
        <dbReference type="Pfam" id="PF04438"/>
    </source>
</evidence>
<dbReference type="AlphaFoldDB" id="A0A9P4NYU1"/>
<evidence type="ECO:0000256" key="3">
    <source>
        <dbReference type="ARBA" id="ARBA00022833"/>
    </source>
</evidence>
<proteinExistence type="predicted"/>
<feature type="region of interest" description="Disordered" evidence="4">
    <location>
        <begin position="30"/>
        <end position="61"/>
    </location>
</feature>
<dbReference type="OrthoDB" id="74807at2759"/>
<gene>
    <name evidence="6" type="ORF">EJ08DRAFT_41666</name>
</gene>
<dbReference type="Pfam" id="PF04438">
    <property type="entry name" value="zf-HIT"/>
    <property type="match status" value="1"/>
</dbReference>
<organism evidence="6 7">
    <name type="scientific">Tothia fuscella</name>
    <dbReference type="NCBI Taxonomy" id="1048955"/>
    <lineage>
        <taxon>Eukaryota</taxon>
        <taxon>Fungi</taxon>
        <taxon>Dikarya</taxon>
        <taxon>Ascomycota</taxon>
        <taxon>Pezizomycotina</taxon>
        <taxon>Dothideomycetes</taxon>
        <taxon>Pleosporomycetidae</taxon>
        <taxon>Venturiales</taxon>
        <taxon>Cylindrosympodiaceae</taxon>
        <taxon>Tothia</taxon>
    </lineage>
</organism>
<dbReference type="GO" id="GO:0006338">
    <property type="term" value="P:chromatin remodeling"/>
    <property type="evidence" value="ECO:0007669"/>
    <property type="project" value="InterPro"/>
</dbReference>
<evidence type="ECO:0000256" key="1">
    <source>
        <dbReference type="ARBA" id="ARBA00022723"/>
    </source>
</evidence>
<keyword evidence="7" id="KW-1185">Reference proteome</keyword>
<dbReference type="InterPro" id="IPR039723">
    <property type="entry name" value="Vps71/ZNHIT1"/>
</dbReference>
<evidence type="ECO:0000256" key="2">
    <source>
        <dbReference type="ARBA" id="ARBA00022771"/>
    </source>
</evidence>
<name>A0A9P4NYU1_9PEZI</name>
<keyword evidence="3" id="KW-0862">Zinc</keyword>